<dbReference type="PANTHER" id="PTHR33164:SF57">
    <property type="entry name" value="MARR-FAMILY TRANSCRIPTIONAL REGULATOR"/>
    <property type="match status" value="1"/>
</dbReference>
<keyword evidence="3" id="KW-1185">Reference proteome</keyword>
<name>A0ABN0UEW2_9ACTN</name>
<dbReference type="PANTHER" id="PTHR33164">
    <property type="entry name" value="TRANSCRIPTIONAL REGULATOR, MARR FAMILY"/>
    <property type="match status" value="1"/>
</dbReference>
<organism evidence="2 3">
    <name type="scientific">Cryptosporangium japonicum</name>
    <dbReference type="NCBI Taxonomy" id="80872"/>
    <lineage>
        <taxon>Bacteria</taxon>
        <taxon>Bacillati</taxon>
        <taxon>Actinomycetota</taxon>
        <taxon>Actinomycetes</taxon>
        <taxon>Cryptosporangiales</taxon>
        <taxon>Cryptosporangiaceae</taxon>
        <taxon>Cryptosporangium</taxon>
    </lineage>
</organism>
<reference evidence="2 3" key="1">
    <citation type="journal article" date="2019" name="Int. J. Syst. Evol. Microbiol.">
        <title>The Global Catalogue of Microorganisms (GCM) 10K type strain sequencing project: providing services to taxonomists for standard genome sequencing and annotation.</title>
        <authorList>
            <consortium name="The Broad Institute Genomics Platform"/>
            <consortium name="The Broad Institute Genome Sequencing Center for Infectious Disease"/>
            <person name="Wu L."/>
            <person name="Ma J."/>
        </authorList>
    </citation>
    <scope>NUCLEOTIDE SEQUENCE [LARGE SCALE GENOMIC DNA]</scope>
    <source>
        <strain evidence="2 3">JCM 10425</strain>
    </source>
</reference>
<accession>A0ABN0UEW2</accession>
<dbReference type="PROSITE" id="PS50995">
    <property type="entry name" value="HTH_MARR_2"/>
    <property type="match status" value="1"/>
</dbReference>
<evidence type="ECO:0000313" key="3">
    <source>
        <dbReference type="Proteomes" id="UP001500967"/>
    </source>
</evidence>
<proteinExistence type="predicted"/>
<dbReference type="Proteomes" id="UP001500967">
    <property type="component" value="Unassembled WGS sequence"/>
</dbReference>
<protein>
    <recommendedName>
        <fullName evidence="1">HTH marR-type domain-containing protein</fullName>
    </recommendedName>
</protein>
<feature type="domain" description="HTH marR-type" evidence="1">
    <location>
        <begin position="1"/>
        <end position="138"/>
    </location>
</feature>
<dbReference type="InterPro" id="IPR000835">
    <property type="entry name" value="HTH_MarR-typ"/>
</dbReference>
<dbReference type="InterPro" id="IPR036388">
    <property type="entry name" value="WH-like_DNA-bd_sf"/>
</dbReference>
<evidence type="ECO:0000313" key="2">
    <source>
        <dbReference type="EMBL" id="GAA0248250.1"/>
    </source>
</evidence>
<sequence length="164" mass="17939">MERDLSSGWLMFIGFRAAEDRILAALAEAGFDDLTRTQARLLAGIDLDGTRLVVLADRARLPKQTALALVNGIEKAGYVERVPDPSDGRARLIRLTPRGRSILPVAMAEEARIESDWRALLGTRRARALRAALWELALAADPQLRPPEARWPTGCPAATSFAPT</sequence>
<dbReference type="SUPFAM" id="SSF46785">
    <property type="entry name" value="Winged helix' DNA-binding domain"/>
    <property type="match status" value="1"/>
</dbReference>
<dbReference type="SMART" id="SM00347">
    <property type="entry name" value="HTH_MARR"/>
    <property type="match status" value="1"/>
</dbReference>
<evidence type="ECO:0000259" key="1">
    <source>
        <dbReference type="PROSITE" id="PS50995"/>
    </source>
</evidence>
<dbReference type="InterPro" id="IPR039422">
    <property type="entry name" value="MarR/SlyA-like"/>
</dbReference>
<dbReference type="Gene3D" id="1.10.10.10">
    <property type="entry name" value="Winged helix-like DNA-binding domain superfamily/Winged helix DNA-binding domain"/>
    <property type="match status" value="1"/>
</dbReference>
<dbReference type="InterPro" id="IPR036390">
    <property type="entry name" value="WH_DNA-bd_sf"/>
</dbReference>
<dbReference type="EMBL" id="BAAAGX010000014">
    <property type="protein sequence ID" value="GAA0248250.1"/>
    <property type="molecule type" value="Genomic_DNA"/>
</dbReference>
<comment type="caution">
    <text evidence="2">The sequence shown here is derived from an EMBL/GenBank/DDBJ whole genome shotgun (WGS) entry which is preliminary data.</text>
</comment>
<gene>
    <name evidence="2" type="ORF">GCM10009539_36930</name>
</gene>
<dbReference type="Pfam" id="PF12802">
    <property type="entry name" value="MarR_2"/>
    <property type="match status" value="1"/>
</dbReference>